<dbReference type="GO" id="GO:0035539">
    <property type="term" value="F:8-oxo-7,8-dihydrodeoxyguanosine triphosphate pyrophosphatase activity"/>
    <property type="evidence" value="ECO:0007669"/>
    <property type="project" value="UniProtKB-EC"/>
</dbReference>
<dbReference type="PANTHER" id="PTHR47707">
    <property type="entry name" value="8-OXO-DGTP DIPHOSPHATASE"/>
    <property type="match status" value="1"/>
</dbReference>
<keyword evidence="8" id="KW-0460">Magnesium</keyword>
<keyword evidence="6" id="KW-0227">DNA damage</keyword>
<keyword evidence="3" id="KW-0515">Mutator protein</keyword>
<dbReference type="InterPro" id="IPR015797">
    <property type="entry name" value="NUDIX_hydrolase-like_dom_sf"/>
</dbReference>
<evidence type="ECO:0000256" key="1">
    <source>
        <dbReference type="ARBA" id="ARBA00001946"/>
    </source>
</evidence>
<reference evidence="18 19" key="1">
    <citation type="submission" date="2017-06" db="EMBL/GenBank/DDBJ databases">
        <authorList>
            <consortium name="Pathogen Informatics"/>
        </authorList>
    </citation>
    <scope>NUCLEOTIDE SEQUENCE [LARGE SCALE GENOMIC DNA]</scope>
    <source>
        <strain evidence="18 19">NCTC10596</strain>
    </source>
</reference>
<organism evidence="18 19">
    <name type="scientific">Eikenella corrodens</name>
    <dbReference type="NCBI Taxonomy" id="539"/>
    <lineage>
        <taxon>Bacteria</taxon>
        <taxon>Pseudomonadati</taxon>
        <taxon>Pseudomonadota</taxon>
        <taxon>Betaproteobacteria</taxon>
        <taxon>Neisseriales</taxon>
        <taxon>Neisseriaceae</taxon>
        <taxon>Eikenella</taxon>
    </lineage>
</organism>
<evidence type="ECO:0000256" key="3">
    <source>
        <dbReference type="ARBA" id="ARBA00022457"/>
    </source>
</evidence>
<dbReference type="Proteomes" id="UP000215465">
    <property type="component" value="Chromosome 1"/>
</dbReference>
<dbReference type="EMBL" id="LT906482">
    <property type="protein sequence ID" value="SNW07088.1"/>
    <property type="molecule type" value="Genomic_DNA"/>
</dbReference>
<feature type="domain" description="Nudix hydrolase" evidence="17">
    <location>
        <begin position="112"/>
        <end position="241"/>
    </location>
</feature>
<dbReference type="InterPro" id="IPR047127">
    <property type="entry name" value="MutT-like"/>
</dbReference>
<dbReference type="InterPro" id="IPR029119">
    <property type="entry name" value="MutY_C"/>
</dbReference>
<dbReference type="AlphaFoldDB" id="A0A8B4GAR3"/>
<dbReference type="GO" id="GO:0006281">
    <property type="term" value="P:DNA repair"/>
    <property type="evidence" value="ECO:0007669"/>
    <property type="project" value="UniProtKB-KW"/>
</dbReference>
<dbReference type="EC" id="3.6.1.55" evidence="12"/>
<evidence type="ECO:0000259" key="17">
    <source>
        <dbReference type="PROSITE" id="PS51462"/>
    </source>
</evidence>
<evidence type="ECO:0000256" key="13">
    <source>
        <dbReference type="ARBA" id="ARBA00040794"/>
    </source>
</evidence>
<dbReference type="PROSITE" id="PS00893">
    <property type="entry name" value="NUDIX_BOX"/>
    <property type="match status" value="1"/>
</dbReference>
<evidence type="ECO:0000256" key="2">
    <source>
        <dbReference type="ARBA" id="ARBA00005582"/>
    </source>
</evidence>
<evidence type="ECO:0000256" key="15">
    <source>
        <dbReference type="ARBA" id="ARBA00041979"/>
    </source>
</evidence>
<keyword evidence="9" id="KW-0234">DNA repair</keyword>
<dbReference type="SUPFAM" id="SSF55811">
    <property type="entry name" value="Nudix"/>
    <property type="match status" value="1"/>
</dbReference>
<evidence type="ECO:0000256" key="11">
    <source>
        <dbReference type="ARBA" id="ARBA00036904"/>
    </source>
</evidence>
<dbReference type="GO" id="GO:0008413">
    <property type="term" value="F:8-oxo-7,8-dihydroguanosine triphosphate pyrophosphatase activity"/>
    <property type="evidence" value="ECO:0007669"/>
    <property type="project" value="TreeGrafter"/>
</dbReference>
<evidence type="ECO:0000256" key="16">
    <source>
        <dbReference type="ARBA" id="ARBA00042798"/>
    </source>
</evidence>
<evidence type="ECO:0000256" key="14">
    <source>
        <dbReference type="ARBA" id="ARBA00041592"/>
    </source>
</evidence>
<dbReference type="GO" id="GO:0006260">
    <property type="term" value="P:DNA replication"/>
    <property type="evidence" value="ECO:0007669"/>
    <property type="project" value="UniProtKB-KW"/>
</dbReference>
<dbReference type="InterPro" id="IPR000086">
    <property type="entry name" value="NUDIX_hydrolase_dom"/>
</dbReference>
<evidence type="ECO:0000256" key="4">
    <source>
        <dbReference type="ARBA" id="ARBA00022705"/>
    </source>
</evidence>
<comment type="cofactor">
    <cofactor evidence="1">
        <name>Mg(2+)</name>
        <dbReference type="ChEBI" id="CHEBI:18420"/>
    </cofactor>
</comment>
<evidence type="ECO:0000313" key="18">
    <source>
        <dbReference type="EMBL" id="SNW07088.1"/>
    </source>
</evidence>
<comment type="similarity">
    <text evidence="2">Belongs to the Nudix hydrolase family.</text>
</comment>
<evidence type="ECO:0000256" key="6">
    <source>
        <dbReference type="ARBA" id="ARBA00022763"/>
    </source>
</evidence>
<dbReference type="GO" id="GO:0044716">
    <property type="term" value="F:8-oxo-GDP phosphatase activity"/>
    <property type="evidence" value="ECO:0007669"/>
    <property type="project" value="TreeGrafter"/>
</dbReference>
<evidence type="ECO:0000256" key="5">
    <source>
        <dbReference type="ARBA" id="ARBA00022723"/>
    </source>
</evidence>
<dbReference type="InterPro" id="IPR020084">
    <property type="entry name" value="NUDIX_hydrolase_CS"/>
</dbReference>
<dbReference type="PANTHER" id="PTHR47707:SF1">
    <property type="entry name" value="NUDIX HYDROLASE FAMILY PROTEIN"/>
    <property type="match status" value="1"/>
</dbReference>
<evidence type="ECO:0000256" key="7">
    <source>
        <dbReference type="ARBA" id="ARBA00022801"/>
    </source>
</evidence>
<dbReference type="PROSITE" id="PS51462">
    <property type="entry name" value="NUDIX"/>
    <property type="match status" value="1"/>
</dbReference>
<dbReference type="GeneID" id="60769322"/>
<dbReference type="GO" id="GO:0044715">
    <property type="term" value="F:8-oxo-dGDP phosphatase activity"/>
    <property type="evidence" value="ECO:0007669"/>
    <property type="project" value="TreeGrafter"/>
</dbReference>
<accession>A0A8B4GAR3</accession>
<evidence type="ECO:0000313" key="19">
    <source>
        <dbReference type="Proteomes" id="UP000215465"/>
    </source>
</evidence>
<proteinExistence type="inferred from homology"/>
<name>A0A8B4GAR3_EIKCO</name>
<evidence type="ECO:0000256" key="8">
    <source>
        <dbReference type="ARBA" id="ARBA00022842"/>
    </source>
</evidence>
<dbReference type="CDD" id="cd03425">
    <property type="entry name" value="NUDIX_MutT_NudA_like"/>
    <property type="match status" value="1"/>
</dbReference>
<dbReference type="KEGG" id="ecor:SAMEA4412678_0419"/>
<protein>
    <recommendedName>
        <fullName evidence="13">8-oxo-dGTP diphosphatase</fullName>
        <ecNumber evidence="12">3.6.1.55</ecNumber>
    </recommendedName>
    <alternativeName>
        <fullName evidence="16">7,8-dihydro-8-oxoguanine-triphosphatase</fullName>
    </alternativeName>
    <alternativeName>
        <fullName evidence="15">Mutator protein MutT</fullName>
    </alternativeName>
    <alternativeName>
        <fullName evidence="14">dGTP pyrophosphohydrolase</fullName>
    </alternativeName>
</protein>
<dbReference type="RefSeq" id="WP_003822365.1">
    <property type="nucleotide sequence ID" value="NZ_CP082861.1"/>
</dbReference>
<evidence type="ECO:0000256" key="9">
    <source>
        <dbReference type="ARBA" id="ARBA00023204"/>
    </source>
</evidence>
<dbReference type="Pfam" id="PF14815">
    <property type="entry name" value="NUDIX_4"/>
    <property type="match status" value="1"/>
</dbReference>
<dbReference type="GO" id="GO:0046872">
    <property type="term" value="F:metal ion binding"/>
    <property type="evidence" value="ECO:0007669"/>
    <property type="project" value="UniProtKB-KW"/>
</dbReference>
<keyword evidence="7 18" id="KW-0378">Hydrolase</keyword>
<comment type="catalytic activity">
    <reaction evidence="10">
        <text>8-oxo-dGTP + H2O = 8-oxo-dGMP + diphosphate + H(+)</text>
        <dbReference type="Rhea" id="RHEA:31575"/>
        <dbReference type="ChEBI" id="CHEBI:15377"/>
        <dbReference type="ChEBI" id="CHEBI:15378"/>
        <dbReference type="ChEBI" id="CHEBI:33019"/>
        <dbReference type="ChEBI" id="CHEBI:63224"/>
        <dbReference type="ChEBI" id="CHEBI:77896"/>
        <dbReference type="EC" id="3.6.1.55"/>
    </reaction>
</comment>
<sequence length="366" mass="40115">MPQNLNLRNGTITYDNFFWLLEHADSNPADLLLGEDLLQISFCGGQYLLDAGWYGFGPRGQFGVMLVENQDWEHPLRKEYTREISRLPALLQECIDWLWHTRIAPAEADPRPLLQVVAGIVYNDCGEVLLSSRPEGKAYAGYWEFAGGKVEASESELAALRREFAEELGIQIHSAVPWLTKTHSYEHAHVRLRFFRVPADGWRGELQAREGQQWRWQQPGRYDVSPMLPANAALLTALALPTQFSGSLNEGLHAADGFCVLPLHAANPPPGSRLLADLADLAADTPGDVRRWPLVRSPGDIAAAAAAQAEAAVWPIDNATAAEHACAALAEGVPLPLVLLPANAALAERYAERWLAAGAQAVVQGR</sequence>
<keyword evidence="5" id="KW-0479">Metal-binding</keyword>
<comment type="catalytic activity">
    <reaction evidence="11">
        <text>8-oxo-GTP + H2O = 8-oxo-GMP + diphosphate + H(+)</text>
        <dbReference type="Rhea" id="RHEA:67616"/>
        <dbReference type="ChEBI" id="CHEBI:15377"/>
        <dbReference type="ChEBI" id="CHEBI:15378"/>
        <dbReference type="ChEBI" id="CHEBI:33019"/>
        <dbReference type="ChEBI" id="CHEBI:143553"/>
        <dbReference type="ChEBI" id="CHEBI:145694"/>
    </reaction>
</comment>
<evidence type="ECO:0000256" key="12">
    <source>
        <dbReference type="ARBA" id="ARBA00038905"/>
    </source>
</evidence>
<dbReference type="Gene3D" id="3.90.79.10">
    <property type="entry name" value="Nucleoside Triphosphate Pyrophosphohydrolase"/>
    <property type="match status" value="1"/>
</dbReference>
<evidence type="ECO:0000256" key="10">
    <source>
        <dbReference type="ARBA" id="ARBA00035861"/>
    </source>
</evidence>
<gene>
    <name evidence="18" type="primary">nudG</name>
    <name evidence="18" type="ORF">SAMEA4412678_00419</name>
</gene>
<keyword evidence="4" id="KW-0235">DNA replication</keyword>